<evidence type="ECO:0000256" key="7">
    <source>
        <dbReference type="ARBA" id="ARBA00023237"/>
    </source>
</evidence>
<dbReference type="PROSITE" id="PS52016">
    <property type="entry name" value="TONB_DEPENDENT_REC_3"/>
    <property type="match status" value="1"/>
</dbReference>
<dbReference type="RefSeq" id="WP_133275407.1">
    <property type="nucleotide sequence ID" value="NZ_CP037933.1"/>
</dbReference>
<comment type="subcellular location">
    <subcellularLocation>
        <location evidence="1 8">Cell outer membrane</location>
        <topology evidence="1 8">Multi-pass membrane protein</topology>
    </subcellularLocation>
</comment>
<comment type="similarity">
    <text evidence="8 9">Belongs to the TonB-dependent receptor family.</text>
</comment>
<dbReference type="SUPFAM" id="SSF49464">
    <property type="entry name" value="Carboxypeptidase regulatory domain-like"/>
    <property type="match status" value="1"/>
</dbReference>
<dbReference type="InterPro" id="IPR023997">
    <property type="entry name" value="TonB-dep_OMP_SusC/RagA_CS"/>
</dbReference>
<evidence type="ECO:0000256" key="3">
    <source>
        <dbReference type="ARBA" id="ARBA00022452"/>
    </source>
</evidence>
<feature type="domain" description="TonB-dependent receptor-like beta-barrel" evidence="10">
    <location>
        <begin position="419"/>
        <end position="790"/>
    </location>
</feature>
<keyword evidence="5 9" id="KW-0798">TonB box</keyword>
<evidence type="ECO:0000256" key="4">
    <source>
        <dbReference type="ARBA" id="ARBA00022692"/>
    </source>
</evidence>
<evidence type="ECO:0000259" key="11">
    <source>
        <dbReference type="Pfam" id="PF07715"/>
    </source>
</evidence>
<evidence type="ECO:0000256" key="5">
    <source>
        <dbReference type="ARBA" id="ARBA00023077"/>
    </source>
</evidence>
<evidence type="ECO:0000256" key="6">
    <source>
        <dbReference type="ARBA" id="ARBA00023136"/>
    </source>
</evidence>
<dbReference type="NCBIfam" id="TIGR04056">
    <property type="entry name" value="OMP_RagA_SusC"/>
    <property type="match status" value="1"/>
</dbReference>
<keyword evidence="7 8" id="KW-0998">Cell outer membrane</keyword>
<dbReference type="Pfam" id="PF07715">
    <property type="entry name" value="Plug"/>
    <property type="match status" value="1"/>
</dbReference>
<evidence type="ECO:0000256" key="9">
    <source>
        <dbReference type="RuleBase" id="RU003357"/>
    </source>
</evidence>
<accession>A0A4P6Y6B7</accession>
<dbReference type="FunFam" id="2.170.130.10:FF:000008">
    <property type="entry name" value="SusC/RagA family TonB-linked outer membrane protein"/>
    <property type="match status" value="1"/>
</dbReference>
<evidence type="ECO:0000256" key="1">
    <source>
        <dbReference type="ARBA" id="ARBA00004571"/>
    </source>
</evidence>
<dbReference type="Gene3D" id="2.170.130.10">
    <property type="entry name" value="TonB-dependent receptor, plug domain"/>
    <property type="match status" value="1"/>
</dbReference>
<protein>
    <submittedName>
        <fullName evidence="12">TonB-dependent receptor</fullName>
    </submittedName>
</protein>
<dbReference type="SUPFAM" id="SSF56935">
    <property type="entry name" value="Porins"/>
    <property type="match status" value="1"/>
</dbReference>
<dbReference type="AlphaFoldDB" id="A0A4P6Y6B7"/>
<dbReference type="FunFam" id="2.60.40.1120:FF:000003">
    <property type="entry name" value="Outer membrane protein Omp121"/>
    <property type="match status" value="1"/>
</dbReference>
<evidence type="ECO:0000259" key="10">
    <source>
        <dbReference type="Pfam" id="PF00593"/>
    </source>
</evidence>
<evidence type="ECO:0000313" key="13">
    <source>
        <dbReference type="Proteomes" id="UP000291124"/>
    </source>
</evidence>
<dbReference type="OrthoDB" id="9768177at2"/>
<dbReference type="Gene3D" id="2.40.170.20">
    <property type="entry name" value="TonB-dependent receptor, beta-barrel domain"/>
    <property type="match status" value="1"/>
</dbReference>
<keyword evidence="3 8" id="KW-1134">Transmembrane beta strand</keyword>
<dbReference type="Gene3D" id="2.60.40.1120">
    <property type="entry name" value="Carboxypeptidase-like, regulatory domain"/>
    <property type="match status" value="1"/>
</dbReference>
<dbReference type="InterPro" id="IPR036942">
    <property type="entry name" value="Beta-barrel_TonB_sf"/>
</dbReference>
<feature type="domain" description="TonB-dependent receptor plug" evidence="11">
    <location>
        <begin position="112"/>
        <end position="221"/>
    </location>
</feature>
<dbReference type="Pfam" id="PF13715">
    <property type="entry name" value="CarbopepD_reg_2"/>
    <property type="match status" value="1"/>
</dbReference>
<dbReference type="InterPro" id="IPR023996">
    <property type="entry name" value="TonB-dep_OMP_SusC/RagA"/>
</dbReference>
<dbReference type="NCBIfam" id="TIGR04057">
    <property type="entry name" value="SusC_RagA_signa"/>
    <property type="match status" value="1"/>
</dbReference>
<dbReference type="InterPro" id="IPR037066">
    <property type="entry name" value="Plug_dom_sf"/>
</dbReference>
<dbReference type="InterPro" id="IPR000531">
    <property type="entry name" value="Beta-barrel_TonB"/>
</dbReference>
<dbReference type="Proteomes" id="UP000291124">
    <property type="component" value="Chromosome"/>
</dbReference>
<keyword evidence="4 8" id="KW-0812">Transmembrane</keyword>
<keyword evidence="13" id="KW-1185">Reference proteome</keyword>
<keyword evidence="2 8" id="KW-0813">Transport</keyword>
<dbReference type="GO" id="GO:0009279">
    <property type="term" value="C:cell outer membrane"/>
    <property type="evidence" value="ECO:0007669"/>
    <property type="project" value="UniProtKB-SubCell"/>
</dbReference>
<evidence type="ECO:0000313" key="12">
    <source>
        <dbReference type="EMBL" id="QBN17876.1"/>
    </source>
</evidence>
<keyword evidence="12" id="KW-0675">Receptor</keyword>
<dbReference type="InterPro" id="IPR012910">
    <property type="entry name" value="Plug_dom"/>
</dbReference>
<keyword evidence="6 8" id="KW-0472">Membrane</keyword>
<dbReference type="EMBL" id="CP037933">
    <property type="protein sequence ID" value="QBN17876.1"/>
    <property type="molecule type" value="Genomic_DNA"/>
</dbReference>
<sequence length="1055" mass="117466">MKLIQLTLILFILSTATVLGQKSIKGKVIDSEGIPIPGANVMVKGAKAGTVTDIDGSYKLANVKPTTILVFSFIGYQNKEVKVLDKQVINVTLSNDATQLDEIVLIGYDAVKKKDLTGSVSKIKAEDLSKTATANFDQALAGRAAGVKVSSNDGTPGNSLDIVIRGGNSITGSNAPLYVVDGIPFENFDPSSINTNDIKNFDILKDASATAIYGSRGANGVIIINTKGGRTDGKFEVRLSTAVGVQYIPNRLEVMGPYDYVKYQETLAYANDSFVAGTNVATFLRNWGDPENYRNVKGIDRQDEIFRTGIFRDNNIAISGGSKKGSFYYSGGYVDQEGTLITTGFKKFTNRLKFNSEVNENLKFNGQLTYSRAMQEGLQVAGNKATSVIKDAVSFRPVNPLRYDDSVEEEEDFQFQDQYLYDPEKSLRNTERTNNNDEFATTLGLNYTFQKKFTLTLNGNYWTKFNKTTLFYKQGTQEADRTNRGINGIVTNARFNTLSTSNTLKFKDVKGKHKYDALIGLEAQSRNSTGSRLQNTNLPTDEFGIDNLGIATGATIATTNYTENSIFSYFGRLNYEYKNRYLATVNFRSDASSKFTEENRVGYFPSFSLAWKVSEESFIKSIDAISEFKFRGGWGRTGNDRIGDYDAYNLFSVDASSGYILGSNQTFYPGAYQSNLAVPDLRWETTDQTNIGLDFGVFKRIDITADYYFKRTHDLLLDAETSPSTGFDKVQQNVGEVTNQGFEFTLNTINIKNKNFQWDTNFNISFNKTNTVKLNNGQTAILTDPEWDTQFMQNEYQYITKVNNPVGMIYGLEFDGIYQLDDFVLVNGGISSLKPGVPSYRTQMKPGMNKYKDQLTVDTNGDGVADAGDGIINEFDRKIIGNPQPKHTGGLINNFKYKSFDLQILLQWAYDFDILNGNDAQFGTIYNQTRNGFTSLRDIWTPTNTDTEIGGMRYDGINTTASFGYKLDSRFVDDGSYLKLKTIVLGYNLPKSVLKDLNLTNFRITFAAQNLYRWTSYKGYDPDVSVGRYGALTPGLDYSAYPQSATITGGLEVTF</sequence>
<proteinExistence type="inferred from homology"/>
<dbReference type="Pfam" id="PF00593">
    <property type="entry name" value="TonB_dep_Rec_b-barrel"/>
    <property type="match status" value="1"/>
</dbReference>
<dbReference type="KEGG" id="fnk:E1750_03345"/>
<evidence type="ECO:0000256" key="8">
    <source>
        <dbReference type="PROSITE-ProRule" id="PRU01360"/>
    </source>
</evidence>
<name>A0A4P6Y6B7_9FLAO</name>
<gene>
    <name evidence="12" type="ORF">E1750_03345</name>
</gene>
<evidence type="ECO:0000256" key="2">
    <source>
        <dbReference type="ARBA" id="ARBA00022448"/>
    </source>
</evidence>
<dbReference type="InterPro" id="IPR008969">
    <property type="entry name" value="CarboxyPept-like_regulatory"/>
</dbReference>
<organism evidence="12 13">
    <name type="scientific">Flavobacterium nackdongense</name>
    <dbReference type="NCBI Taxonomy" id="2547394"/>
    <lineage>
        <taxon>Bacteria</taxon>
        <taxon>Pseudomonadati</taxon>
        <taxon>Bacteroidota</taxon>
        <taxon>Flavobacteriia</taxon>
        <taxon>Flavobacteriales</taxon>
        <taxon>Flavobacteriaceae</taxon>
        <taxon>Flavobacterium</taxon>
    </lineage>
</organism>
<dbReference type="InterPro" id="IPR039426">
    <property type="entry name" value="TonB-dep_rcpt-like"/>
</dbReference>
<reference evidence="13" key="1">
    <citation type="submission" date="2019-03" db="EMBL/GenBank/DDBJ databases">
        <title>Flavobacterium sp.</title>
        <authorList>
            <person name="Kim H."/>
        </authorList>
    </citation>
    <scope>NUCLEOTIDE SEQUENCE [LARGE SCALE GENOMIC DNA]</scope>
    <source>
        <strain evidence="13">GS13</strain>
    </source>
</reference>